<dbReference type="AlphaFoldDB" id="A0A6G7PVC5"/>
<evidence type="ECO:0000256" key="1">
    <source>
        <dbReference type="ARBA" id="ARBA00022729"/>
    </source>
</evidence>
<dbReference type="Proteomes" id="UP000502179">
    <property type="component" value="Chromosome"/>
</dbReference>
<dbReference type="KEGG" id="tav:G4V39_03510"/>
<dbReference type="EMBL" id="CP048877">
    <property type="protein sequence ID" value="QIJ71398.1"/>
    <property type="molecule type" value="Genomic_DNA"/>
</dbReference>
<gene>
    <name evidence="3" type="ORF">G4V39_03510</name>
</gene>
<dbReference type="GO" id="GO:0004222">
    <property type="term" value="F:metalloendopeptidase activity"/>
    <property type="evidence" value="ECO:0007669"/>
    <property type="project" value="TreeGrafter"/>
</dbReference>
<feature type="domain" description="M23ase beta-sheet core" evidence="2">
    <location>
        <begin position="331"/>
        <end position="425"/>
    </location>
</feature>
<keyword evidence="1" id="KW-0732">Signal</keyword>
<evidence type="ECO:0000313" key="4">
    <source>
        <dbReference type="Proteomes" id="UP000502179"/>
    </source>
</evidence>
<dbReference type="InterPro" id="IPR011055">
    <property type="entry name" value="Dup_hybrid_motif"/>
</dbReference>
<dbReference type="InterPro" id="IPR016047">
    <property type="entry name" value="M23ase_b-sheet_dom"/>
</dbReference>
<evidence type="ECO:0000259" key="2">
    <source>
        <dbReference type="Pfam" id="PF01551"/>
    </source>
</evidence>
<dbReference type="PANTHER" id="PTHR21666:SF289">
    <property type="entry name" value="L-ALA--D-GLU ENDOPEPTIDASE"/>
    <property type="match status" value="1"/>
</dbReference>
<sequence length="449" mass="50611">MKRIFGFLLIILLLIVIAGTAAIFFFKFESTPPQVSAKIPQVAGKKFKISFQAGDEQNGLRKIVVLITQGKLKKNVFAETYPVSALKGSPVKERSYELEILADKLGLREGEAQVSILAWDGSWSGGLKGNLVEKSQKVRIDLTPPRIIPLSFTHNIRQGGANLVVFKLEEPVSRQGVVFGKHFFKGYPTGDGVYVCYIALPYNLRNPGRLAIQARDLAGNESEIPLNFRARPMRFKKDRINISDRFLTRKMPEFLQRYPQYSSDRLIEVFLKVNRELRAENNRQIREICTQSVAERLWKGAFLRLPRSATRSTFADHRYYYYRGRKIDEQYHLGIDLASVAHAPVPAANTGKVVFANYLGIYGNTVIIDHGQGLFSMYSHLSSLNVSPGQKVNKGEIIGHTGMTGLAGGDHLHYAMLVQGIFVDPLQWWDSHWIDVHIESKLQGIHGEN</sequence>
<reference evidence="3 4" key="1">
    <citation type="submission" date="2020-02" db="EMBL/GenBank/DDBJ databases">
        <title>Genome analysis of Thermosulfuriphilus ammonigenes ST65T, an anaerobic thermophilic chemolithoautotrophic bacterium isolated from a deep-sea hydrothermal vent.</title>
        <authorList>
            <person name="Slobodkina G."/>
            <person name="Allioux M."/>
            <person name="Merkel A."/>
            <person name="Alain K."/>
            <person name="Jebbar M."/>
            <person name="Slobodkin A."/>
        </authorList>
    </citation>
    <scope>NUCLEOTIDE SEQUENCE [LARGE SCALE GENOMIC DNA]</scope>
    <source>
        <strain evidence="3 4">ST65</strain>
    </source>
</reference>
<evidence type="ECO:0000313" key="3">
    <source>
        <dbReference type="EMBL" id="QIJ71398.1"/>
    </source>
</evidence>
<dbReference type="SUPFAM" id="SSF51261">
    <property type="entry name" value="Duplicated hybrid motif"/>
    <property type="match status" value="1"/>
</dbReference>
<dbReference type="InterPro" id="IPR050570">
    <property type="entry name" value="Cell_wall_metabolism_enzyme"/>
</dbReference>
<dbReference type="Pfam" id="PF01551">
    <property type="entry name" value="Peptidase_M23"/>
    <property type="match status" value="1"/>
</dbReference>
<protein>
    <submittedName>
        <fullName evidence="3">M23 family metallopeptidase</fullName>
    </submittedName>
</protein>
<dbReference type="CDD" id="cd12797">
    <property type="entry name" value="M23_peptidase"/>
    <property type="match status" value="1"/>
</dbReference>
<name>A0A6G7PVC5_9BACT</name>
<dbReference type="PANTHER" id="PTHR21666">
    <property type="entry name" value="PEPTIDASE-RELATED"/>
    <property type="match status" value="1"/>
</dbReference>
<dbReference type="Gene3D" id="2.70.70.10">
    <property type="entry name" value="Glucose Permease (Domain IIA)"/>
    <property type="match status" value="1"/>
</dbReference>
<keyword evidence="4" id="KW-1185">Reference proteome</keyword>
<proteinExistence type="predicted"/>
<organism evidence="3 4">
    <name type="scientific">Thermosulfuriphilus ammonigenes</name>
    <dbReference type="NCBI Taxonomy" id="1936021"/>
    <lineage>
        <taxon>Bacteria</taxon>
        <taxon>Pseudomonadati</taxon>
        <taxon>Thermodesulfobacteriota</taxon>
        <taxon>Thermodesulfobacteria</taxon>
        <taxon>Thermodesulfobacteriales</taxon>
        <taxon>Thermodesulfobacteriaceae</taxon>
        <taxon>Thermosulfuriphilus</taxon>
    </lineage>
</organism>
<dbReference type="RefSeq" id="WP_166031619.1">
    <property type="nucleotide sequence ID" value="NZ_CP048877.1"/>
</dbReference>
<accession>A0A6G7PVC5</accession>